<dbReference type="SUPFAM" id="SSF48179">
    <property type="entry name" value="6-phosphogluconate dehydrogenase C-terminal domain-like"/>
    <property type="match status" value="1"/>
</dbReference>
<dbReference type="PANTHER" id="PTHR43491:SF2">
    <property type="entry name" value="UDP-N-ACETYL-D-MANNOSAMINE DEHYDROGENASE"/>
    <property type="match status" value="1"/>
</dbReference>
<dbReference type="PIRSF" id="PIRSF000124">
    <property type="entry name" value="UDPglc_GDPman_dh"/>
    <property type="match status" value="1"/>
</dbReference>
<name>A0A0M1VVB9_FUSVC</name>
<feature type="domain" description="UDP-glucose/GDP-mannose dehydrogenase C-terminal" evidence="5">
    <location>
        <begin position="317"/>
        <end position="420"/>
    </location>
</feature>
<sequence length="432" mass="48261">MRENIRICVVGLGYVGLPLAIAFAEKDFSVIGFDLNQEKIKKYLEGIDPTNEVGNDKIKNIKNLEYTSNDAKISEADFIIVAVPTPVLENKSPDFRPLIGASTIIGKNMKKGSIVVYESTVYPGATEEVCLPILEKESGMKCGIDFKIGYSPERVNPADKVNTLTKIKKITSGIDKESSDTIAEVYGSIIEAGIHKASSIKVAEAAKVIENSQRDINIAFINELAMIFDRIGIDTLEVLEAAGTKWNFLPYRPGLVGGHCIGVDPYYLADKANELGYHAQVILAGRRINDGMAKFVAEKTIKKLINANIRVKEADILVMGLTFKENCPDLRNSKVNDIILELKEYGANVHVVDPMADKLEAKKEYGIELETQKDIKNMDAIIVAVGHKEYRDMDIKELHKYYNEVYSKPLLIDVKSIFNKKEAEKEYDYWRL</sequence>
<dbReference type="NCBIfam" id="TIGR03026">
    <property type="entry name" value="NDP-sugDHase"/>
    <property type="match status" value="1"/>
</dbReference>
<dbReference type="GO" id="GO:0000271">
    <property type="term" value="P:polysaccharide biosynthetic process"/>
    <property type="evidence" value="ECO:0007669"/>
    <property type="project" value="InterPro"/>
</dbReference>
<keyword evidence="3" id="KW-0520">NAD</keyword>
<dbReference type="Pfam" id="PF03720">
    <property type="entry name" value="UDPG_MGDP_dh_C"/>
    <property type="match status" value="1"/>
</dbReference>
<dbReference type="GO" id="GO:0051287">
    <property type="term" value="F:NAD binding"/>
    <property type="evidence" value="ECO:0007669"/>
    <property type="project" value="InterPro"/>
</dbReference>
<gene>
    <name evidence="6" type="ORF">FSCG_01351</name>
</gene>
<dbReference type="PIRSF" id="PIRSF500136">
    <property type="entry name" value="UDP_ManNAc_DH"/>
    <property type="match status" value="1"/>
</dbReference>
<dbReference type="InterPro" id="IPR017476">
    <property type="entry name" value="UDP-Glc/GDP-Man"/>
</dbReference>
<dbReference type="HOGENOM" id="CLU_023810_3_1_0"/>
<dbReference type="Pfam" id="PF03721">
    <property type="entry name" value="UDPG_MGDP_dh_N"/>
    <property type="match status" value="1"/>
</dbReference>
<dbReference type="InterPro" id="IPR001732">
    <property type="entry name" value="UDP-Glc/GDP-Man_DH_N"/>
</dbReference>
<dbReference type="RefSeq" id="WP_008803236.1">
    <property type="nucleotide sequence ID" value="NZ_KQ235737.1"/>
</dbReference>
<protein>
    <submittedName>
        <fullName evidence="6">Nucleotide sugar dehydrogenase</fullName>
    </submittedName>
</protein>
<dbReference type="InterPro" id="IPR028359">
    <property type="entry name" value="UDP_ManNAc/GlcNAc_DH"/>
</dbReference>
<evidence type="ECO:0000256" key="1">
    <source>
        <dbReference type="ARBA" id="ARBA00006601"/>
    </source>
</evidence>
<evidence type="ECO:0000256" key="3">
    <source>
        <dbReference type="ARBA" id="ARBA00023027"/>
    </source>
</evidence>
<organism evidence="6 7">
    <name type="scientific">Fusobacterium vincentii 4_1_13</name>
    <dbReference type="NCBI Taxonomy" id="469606"/>
    <lineage>
        <taxon>Bacteria</taxon>
        <taxon>Fusobacteriati</taxon>
        <taxon>Fusobacteriota</taxon>
        <taxon>Fusobacteriia</taxon>
        <taxon>Fusobacteriales</taxon>
        <taxon>Fusobacteriaceae</taxon>
        <taxon>Fusobacterium</taxon>
    </lineage>
</organism>
<dbReference type="GO" id="GO:0016628">
    <property type="term" value="F:oxidoreductase activity, acting on the CH-CH group of donors, NAD or NADP as acceptor"/>
    <property type="evidence" value="ECO:0007669"/>
    <property type="project" value="InterPro"/>
</dbReference>
<accession>A0A0M1VVB9</accession>
<dbReference type="Proteomes" id="UP000004925">
    <property type="component" value="Unassembled WGS sequence"/>
</dbReference>
<dbReference type="EMBL" id="ACDE02000018">
    <property type="protein sequence ID" value="EEO40638.1"/>
    <property type="molecule type" value="Genomic_DNA"/>
</dbReference>
<dbReference type="SUPFAM" id="SSF52413">
    <property type="entry name" value="UDP-glucose/GDP-mannose dehydrogenase C-terminal domain"/>
    <property type="match status" value="1"/>
</dbReference>
<dbReference type="PANTHER" id="PTHR43491">
    <property type="entry name" value="UDP-N-ACETYL-D-MANNOSAMINE DEHYDROGENASE"/>
    <property type="match status" value="1"/>
</dbReference>
<dbReference type="Pfam" id="PF00984">
    <property type="entry name" value="UDPG_MGDP_dh"/>
    <property type="match status" value="1"/>
</dbReference>
<dbReference type="eggNOG" id="COG0677">
    <property type="taxonomic scope" value="Bacteria"/>
</dbReference>
<dbReference type="GO" id="GO:0016616">
    <property type="term" value="F:oxidoreductase activity, acting on the CH-OH group of donors, NAD or NADP as acceptor"/>
    <property type="evidence" value="ECO:0007669"/>
    <property type="project" value="InterPro"/>
</dbReference>
<comment type="caution">
    <text evidence="6">The sequence shown here is derived from an EMBL/GenBank/DDBJ whole genome shotgun (WGS) entry which is preliminary data.</text>
</comment>
<dbReference type="InterPro" id="IPR014027">
    <property type="entry name" value="UDP-Glc/GDP-Man_DH_C"/>
</dbReference>
<dbReference type="InterPro" id="IPR036220">
    <property type="entry name" value="UDP-Glc/GDP-Man_DH_C_sf"/>
</dbReference>
<reference evidence="6 7" key="1">
    <citation type="submission" date="2011-10" db="EMBL/GenBank/DDBJ databases">
        <title>The Genome Sequence of Fusobacterium sp. 4_1_13.</title>
        <authorList>
            <consortium name="The Broad Institute Genome Sequencing Platform"/>
            <person name="Earl A."/>
            <person name="Ward D."/>
            <person name="Feldgarden M."/>
            <person name="Gevers D."/>
            <person name="Strauss J."/>
            <person name="Ambrose C."/>
            <person name="Allen-Vercoe E."/>
            <person name="Young S.K."/>
            <person name="Zeng Q."/>
            <person name="Gargeya S."/>
            <person name="Fitzgerald M."/>
            <person name="Haas B."/>
            <person name="Abouelleil A."/>
            <person name="Alvarado L."/>
            <person name="Arachchi H.M."/>
            <person name="Berlin A."/>
            <person name="Brown A."/>
            <person name="Chapman S.B."/>
            <person name="Chen Z."/>
            <person name="Dunbar C."/>
            <person name="Freedman E."/>
            <person name="Gearin G."/>
            <person name="Goldberg J."/>
            <person name="Griggs A."/>
            <person name="Gujja S."/>
            <person name="Heiman D."/>
            <person name="Howarth C."/>
            <person name="Larson L."/>
            <person name="Lui A."/>
            <person name="MacDonald P.J."/>
            <person name="Montmayeur A."/>
            <person name="Murphy C."/>
            <person name="Neiman D."/>
            <person name="Pearson M."/>
            <person name="Priest M."/>
            <person name="Roberts A."/>
            <person name="Saif S."/>
            <person name="Shea T."/>
            <person name="Shenoy N."/>
            <person name="Sisk P."/>
            <person name="Stolte C."/>
            <person name="Sykes S."/>
            <person name="Wortman J."/>
            <person name="Nusbaum C."/>
            <person name="Birren B."/>
        </authorList>
    </citation>
    <scope>NUCLEOTIDE SEQUENCE [LARGE SCALE GENOMIC DNA]</scope>
    <source>
        <strain evidence="6 7">4_1_13</strain>
    </source>
</reference>
<proteinExistence type="inferred from homology"/>
<evidence type="ECO:0000256" key="2">
    <source>
        <dbReference type="ARBA" id="ARBA00023002"/>
    </source>
</evidence>
<keyword evidence="2" id="KW-0560">Oxidoreductase</keyword>
<dbReference type="SUPFAM" id="SSF51735">
    <property type="entry name" value="NAD(P)-binding Rossmann-fold domains"/>
    <property type="match status" value="1"/>
</dbReference>
<dbReference type="InterPro" id="IPR014026">
    <property type="entry name" value="UDP-Glc/GDP-Man_DH_dimer"/>
</dbReference>
<comment type="similarity">
    <text evidence="1 4">Belongs to the UDP-glucose/GDP-mannose dehydrogenase family.</text>
</comment>
<evidence type="ECO:0000259" key="5">
    <source>
        <dbReference type="SMART" id="SM00984"/>
    </source>
</evidence>
<dbReference type="AlphaFoldDB" id="A0A0M1VVB9"/>
<dbReference type="InterPro" id="IPR036291">
    <property type="entry name" value="NAD(P)-bd_dom_sf"/>
</dbReference>
<evidence type="ECO:0000256" key="4">
    <source>
        <dbReference type="PIRNR" id="PIRNR000124"/>
    </source>
</evidence>
<dbReference type="SMART" id="SM00984">
    <property type="entry name" value="UDPG_MGDP_dh_C"/>
    <property type="match status" value="1"/>
</dbReference>
<dbReference type="Gene3D" id="3.40.50.720">
    <property type="entry name" value="NAD(P)-binding Rossmann-like Domain"/>
    <property type="match status" value="2"/>
</dbReference>
<dbReference type="InterPro" id="IPR008927">
    <property type="entry name" value="6-PGluconate_DH-like_C_sf"/>
</dbReference>
<evidence type="ECO:0000313" key="7">
    <source>
        <dbReference type="Proteomes" id="UP000004925"/>
    </source>
</evidence>
<evidence type="ECO:0000313" key="6">
    <source>
        <dbReference type="EMBL" id="EEO40638.1"/>
    </source>
</evidence>